<dbReference type="GO" id="GO:0042586">
    <property type="term" value="F:peptide deformylase activity"/>
    <property type="evidence" value="ECO:0007669"/>
    <property type="project" value="UniProtKB-UniRule"/>
</dbReference>
<feature type="binding site" evidence="2">
    <location>
        <position position="89"/>
    </location>
    <ligand>
        <name>Fe cation</name>
        <dbReference type="ChEBI" id="CHEBI:24875"/>
    </ligand>
</feature>
<keyword evidence="2 3" id="KW-0378">Hydrolase</keyword>
<evidence type="ECO:0000256" key="1">
    <source>
        <dbReference type="ARBA" id="ARBA00010759"/>
    </source>
</evidence>
<dbReference type="InterPro" id="IPR036821">
    <property type="entry name" value="Peptide_deformylase_sf"/>
</dbReference>
<dbReference type="InterPro" id="IPR023635">
    <property type="entry name" value="Peptide_deformylase"/>
</dbReference>
<dbReference type="PANTHER" id="PTHR10458:SF22">
    <property type="entry name" value="PEPTIDE DEFORMYLASE"/>
    <property type="match status" value="1"/>
</dbReference>
<dbReference type="EC" id="3.5.1.88" evidence="2"/>
<feature type="binding site" evidence="2">
    <location>
        <position position="131"/>
    </location>
    <ligand>
        <name>Fe cation</name>
        <dbReference type="ChEBI" id="CHEBI:24875"/>
    </ligand>
</feature>
<dbReference type="HAMAP" id="MF_00163">
    <property type="entry name" value="Pep_deformylase"/>
    <property type="match status" value="1"/>
</dbReference>
<name>A0A6M0Q1Y4_9BACI</name>
<keyword evidence="2" id="KW-0408">Iron</keyword>
<keyword evidence="2" id="KW-0648">Protein biosynthesis</keyword>
<evidence type="ECO:0000313" key="3">
    <source>
        <dbReference type="EMBL" id="NEY70287.1"/>
    </source>
</evidence>
<dbReference type="CDD" id="cd00487">
    <property type="entry name" value="Pep_deformylase"/>
    <property type="match status" value="1"/>
</dbReference>
<dbReference type="NCBIfam" id="NF001159">
    <property type="entry name" value="PRK00150.1-3"/>
    <property type="match status" value="1"/>
</dbReference>
<sequence>MDKLTILTYPNAILQRRCNQVRIFDKVLRKLLSDMKKTMIEADGVGLAAPQVGIEQQIAIVEDDEGKIIALINPVILEQTGSQVGPEGCLSFPGLFGEVERPSRIKVRAQDRFGKYFTLQAEDYFARVILHEIDHLEGILFPSKALSLYNEETL</sequence>
<dbReference type="PIRSF" id="PIRSF004749">
    <property type="entry name" value="Pep_def"/>
    <property type="match status" value="1"/>
</dbReference>
<dbReference type="PANTHER" id="PTHR10458">
    <property type="entry name" value="PEPTIDE DEFORMYLASE"/>
    <property type="match status" value="1"/>
</dbReference>
<protein>
    <recommendedName>
        <fullName evidence="2">Peptide deformylase</fullName>
        <shortName evidence="2">PDF</shortName>
        <ecNumber evidence="2">3.5.1.88</ecNumber>
    </recommendedName>
    <alternativeName>
        <fullName evidence="2">Polypeptide deformylase</fullName>
    </alternativeName>
</protein>
<dbReference type="SUPFAM" id="SSF56420">
    <property type="entry name" value="Peptide deformylase"/>
    <property type="match status" value="1"/>
</dbReference>
<gene>
    <name evidence="2 3" type="primary">def</name>
    <name evidence="3" type="ORF">G4D63_00910</name>
</gene>
<dbReference type="Pfam" id="PF01327">
    <property type="entry name" value="Pep_deformylase"/>
    <property type="match status" value="1"/>
</dbReference>
<keyword evidence="2" id="KW-0479">Metal-binding</keyword>
<keyword evidence="4" id="KW-1185">Reference proteome</keyword>
<evidence type="ECO:0000313" key="4">
    <source>
        <dbReference type="Proteomes" id="UP000481043"/>
    </source>
</evidence>
<dbReference type="NCBIfam" id="TIGR00079">
    <property type="entry name" value="pept_deformyl"/>
    <property type="match status" value="1"/>
</dbReference>
<organism evidence="3 4">
    <name type="scientific">Bacillus mesophilus</name>
    <dbReference type="NCBI Taxonomy" id="1808955"/>
    <lineage>
        <taxon>Bacteria</taxon>
        <taxon>Bacillati</taxon>
        <taxon>Bacillota</taxon>
        <taxon>Bacilli</taxon>
        <taxon>Bacillales</taxon>
        <taxon>Bacillaceae</taxon>
        <taxon>Bacillus</taxon>
    </lineage>
</organism>
<comment type="catalytic activity">
    <reaction evidence="2">
        <text>N-terminal N-formyl-L-methionyl-[peptide] + H2O = N-terminal L-methionyl-[peptide] + formate</text>
        <dbReference type="Rhea" id="RHEA:24420"/>
        <dbReference type="Rhea" id="RHEA-COMP:10639"/>
        <dbReference type="Rhea" id="RHEA-COMP:10640"/>
        <dbReference type="ChEBI" id="CHEBI:15377"/>
        <dbReference type="ChEBI" id="CHEBI:15740"/>
        <dbReference type="ChEBI" id="CHEBI:49298"/>
        <dbReference type="ChEBI" id="CHEBI:64731"/>
        <dbReference type="EC" id="3.5.1.88"/>
    </reaction>
</comment>
<dbReference type="EMBL" id="JAAIWM010000001">
    <property type="protein sequence ID" value="NEY70287.1"/>
    <property type="molecule type" value="Genomic_DNA"/>
</dbReference>
<dbReference type="GO" id="GO:0006412">
    <property type="term" value="P:translation"/>
    <property type="evidence" value="ECO:0007669"/>
    <property type="project" value="UniProtKB-UniRule"/>
</dbReference>
<comment type="caution">
    <text evidence="3">The sequence shown here is derived from an EMBL/GenBank/DDBJ whole genome shotgun (WGS) entry which is preliminary data.</text>
</comment>
<proteinExistence type="inferred from homology"/>
<dbReference type="AlphaFoldDB" id="A0A6M0Q1Y4"/>
<feature type="active site" evidence="2">
    <location>
        <position position="132"/>
    </location>
</feature>
<dbReference type="Gene3D" id="3.90.45.10">
    <property type="entry name" value="Peptide deformylase"/>
    <property type="match status" value="1"/>
</dbReference>
<dbReference type="Proteomes" id="UP000481043">
    <property type="component" value="Unassembled WGS sequence"/>
</dbReference>
<dbReference type="GO" id="GO:0046872">
    <property type="term" value="F:metal ion binding"/>
    <property type="evidence" value="ECO:0007669"/>
    <property type="project" value="UniProtKB-KW"/>
</dbReference>
<dbReference type="PRINTS" id="PR01576">
    <property type="entry name" value="PDEFORMYLASE"/>
</dbReference>
<evidence type="ECO:0000256" key="2">
    <source>
        <dbReference type="HAMAP-Rule" id="MF_00163"/>
    </source>
</evidence>
<dbReference type="RefSeq" id="WP_163176764.1">
    <property type="nucleotide sequence ID" value="NZ_JAAIWM010000001.1"/>
</dbReference>
<accession>A0A6M0Q1Y4</accession>
<reference evidence="3 4" key="1">
    <citation type="submission" date="2020-02" db="EMBL/GenBank/DDBJ databases">
        <title>Bacillus aquiflavi sp. nov., isolated from yellow water of strong flavor Chinese baijiu in Yibin region of China.</title>
        <authorList>
            <person name="Xie J."/>
        </authorList>
    </citation>
    <scope>NUCLEOTIDE SEQUENCE [LARGE SCALE GENOMIC DNA]</scope>
    <source>
        <strain evidence="3 4">SA4</strain>
    </source>
</reference>
<comment type="cofactor">
    <cofactor evidence="2">
        <name>Fe(2+)</name>
        <dbReference type="ChEBI" id="CHEBI:29033"/>
    </cofactor>
    <text evidence="2">Binds 1 Fe(2+) ion.</text>
</comment>
<comment type="function">
    <text evidence="2">Removes the formyl group from the N-terminal Met of newly synthesized proteins. Requires at least a dipeptide for an efficient rate of reaction. N-terminal L-methionine is a prerequisite for activity but the enzyme has broad specificity at other positions.</text>
</comment>
<feature type="binding site" evidence="2">
    <location>
        <position position="135"/>
    </location>
    <ligand>
        <name>Fe cation</name>
        <dbReference type="ChEBI" id="CHEBI:24875"/>
    </ligand>
</feature>
<comment type="similarity">
    <text evidence="1 2">Belongs to the polypeptide deformylase family.</text>
</comment>